<evidence type="ECO:0000313" key="4">
    <source>
        <dbReference type="Proteomes" id="UP000217986"/>
    </source>
</evidence>
<keyword evidence="1" id="KW-0175">Coiled coil</keyword>
<name>A0A2A2EL01_9BIFI</name>
<organism evidence="3 4">
    <name type="scientific">Bifidobacterium italicum</name>
    <dbReference type="NCBI Taxonomy" id="1960968"/>
    <lineage>
        <taxon>Bacteria</taxon>
        <taxon>Bacillati</taxon>
        <taxon>Actinomycetota</taxon>
        <taxon>Actinomycetes</taxon>
        <taxon>Bifidobacteriales</taxon>
        <taxon>Bifidobacteriaceae</taxon>
        <taxon>Bifidobacterium</taxon>
    </lineage>
</organism>
<feature type="coiled-coil region" evidence="1">
    <location>
        <begin position="486"/>
        <end position="527"/>
    </location>
</feature>
<gene>
    <name evidence="3" type="ORF">B1400_0374</name>
</gene>
<dbReference type="OrthoDB" id="8452205at2"/>
<dbReference type="AlphaFoldDB" id="A0A2A2EL01"/>
<feature type="region of interest" description="Disordered" evidence="2">
    <location>
        <begin position="318"/>
        <end position="354"/>
    </location>
</feature>
<proteinExistence type="predicted"/>
<accession>A0A2A2EL01</accession>
<keyword evidence="4" id="KW-1185">Reference proteome</keyword>
<dbReference type="RefSeq" id="WP_095612781.1">
    <property type="nucleotide sequence ID" value="NZ_MVOG01000005.1"/>
</dbReference>
<feature type="region of interest" description="Disordered" evidence="2">
    <location>
        <begin position="368"/>
        <end position="388"/>
    </location>
</feature>
<evidence type="ECO:0000256" key="2">
    <source>
        <dbReference type="SAM" id="MobiDB-lite"/>
    </source>
</evidence>
<evidence type="ECO:0000313" key="3">
    <source>
        <dbReference type="EMBL" id="PAU69839.1"/>
    </source>
</evidence>
<feature type="compositionally biased region" description="Basic residues" evidence="2">
    <location>
        <begin position="329"/>
        <end position="354"/>
    </location>
</feature>
<comment type="caution">
    <text evidence="3">The sequence shown here is derived from an EMBL/GenBank/DDBJ whole genome shotgun (WGS) entry which is preliminary data.</text>
</comment>
<dbReference type="EMBL" id="MVOG01000005">
    <property type="protein sequence ID" value="PAU69839.1"/>
    <property type="molecule type" value="Genomic_DNA"/>
</dbReference>
<dbReference type="Proteomes" id="UP000217986">
    <property type="component" value="Unassembled WGS sequence"/>
</dbReference>
<reference evidence="3 4" key="1">
    <citation type="journal article" date="2017" name="ISME J.">
        <title>Unveiling bifidobacterial biogeography across the mammalian branch of the tree of life.</title>
        <authorList>
            <person name="Milani C."/>
            <person name="Mangifesta M."/>
            <person name="Mancabelli L."/>
            <person name="Lugli G.A."/>
            <person name="James K."/>
            <person name="Duranti S."/>
            <person name="Turroni F."/>
            <person name="Ferrario C."/>
            <person name="Ossiprandi M.C."/>
            <person name="van Sinderen D."/>
            <person name="Ventura M."/>
        </authorList>
    </citation>
    <scope>NUCLEOTIDE SEQUENCE [LARGE SCALE GENOMIC DNA]</scope>
    <source>
        <strain evidence="3 4">70</strain>
    </source>
</reference>
<protein>
    <submittedName>
        <fullName evidence="3">Uncharacterized protein</fullName>
    </submittedName>
</protein>
<sequence length="671" mass="74425">MDGSYDGKVIDDTFTLSEFVNWLRKSSRDVAGVLLSEDARGKPIVPIDEVRRVAGTRAVTVRLSNAVQDAARDHLGTVNPYRSAARVFPPGDAWCDEPRLVGCAMPSLSALRFLDRIDELLDRRLPTRRKPPANMIAHTIAGARRECPCILVSLGVGMTNPYLNVDALLDGIESAAVVFEITDRAADDWLRDHLPPWACAYNGACRFLAPSSFAGPGRSRLLRMYSAADSAHVVDELTERVLNVAYPEGYRLGVPDEDDAQPQSAHEVQSNGAPTEGVVAMMLDDVAYITIDDERSLRKAALDVPPSLDAAPLLHKGQAVRGHPDGSGRFHHHPRLAYRRRRAARLRRRRHRGRPHHLRMRGHVQDHAVPGARRACGRRSGRARGGTVRRSGVDVNADLRPMLNRGQKIALRVEERDGDDWLLSLPGTDDTVLPAPSLLPGGPAWLGVGAAFDYLPRLRAHSTLADVPVERLLATVDTLDAAHATIRRMHAQVVDLSQNNRRLNDAVGKLREDNAKLNRDNRDYEKALEDGNPLAAFSGRFASPREELDWQLHAQSLLQFTVEERGNQPLAQWAYADEFLDSLAECEHGDMSRRSLIHTMLFVLTGRETANGLRQHPLRTGRGGDNPSRKDDQGNVILRRNVHGQYRLHFTRDGAGRVTFISVNAHDDLLL</sequence>
<feature type="region of interest" description="Disordered" evidence="2">
    <location>
        <begin position="612"/>
        <end position="635"/>
    </location>
</feature>
<evidence type="ECO:0000256" key="1">
    <source>
        <dbReference type="SAM" id="Coils"/>
    </source>
</evidence>